<dbReference type="InterPro" id="IPR036179">
    <property type="entry name" value="Ig-like_dom_sf"/>
</dbReference>
<dbReference type="EMBL" id="NCKU01012752">
    <property type="protein sequence ID" value="RWR99994.1"/>
    <property type="molecule type" value="Genomic_DNA"/>
</dbReference>
<comment type="caution">
    <text evidence="2">The sequence shown here is derived from an EMBL/GenBank/DDBJ whole genome shotgun (WGS) entry which is preliminary data.</text>
</comment>
<dbReference type="SUPFAM" id="SSF48726">
    <property type="entry name" value="Immunoglobulin"/>
    <property type="match status" value="1"/>
</dbReference>
<reference evidence="2 3" key="1">
    <citation type="journal article" date="2018" name="Gigascience">
        <title>Genomes of trombidid mites reveal novel predicted allergens and laterally-transferred genes associated with secondary metabolism.</title>
        <authorList>
            <person name="Dong X."/>
            <person name="Chaisiri K."/>
            <person name="Xia D."/>
            <person name="Armstrong S.D."/>
            <person name="Fang Y."/>
            <person name="Donnelly M.J."/>
            <person name="Kadowaki T."/>
            <person name="McGarry J.W."/>
            <person name="Darby A.C."/>
            <person name="Makepeace B.L."/>
        </authorList>
    </citation>
    <scope>NUCLEOTIDE SEQUENCE [LARGE SCALE GENOMIC DNA]</scope>
    <source>
        <strain evidence="2">UoL-WK</strain>
    </source>
</reference>
<feature type="transmembrane region" description="Helical" evidence="1">
    <location>
        <begin position="12"/>
        <end position="30"/>
    </location>
</feature>
<gene>
    <name evidence="2" type="ORF">B4U79_18724</name>
</gene>
<evidence type="ECO:0000256" key="1">
    <source>
        <dbReference type="SAM" id="Phobius"/>
    </source>
</evidence>
<proteinExistence type="predicted"/>
<keyword evidence="1" id="KW-1133">Transmembrane helix</keyword>
<keyword evidence="1" id="KW-0472">Membrane</keyword>
<organism evidence="2 3">
    <name type="scientific">Dinothrombium tinctorium</name>
    <dbReference type="NCBI Taxonomy" id="1965070"/>
    <lineage>
        <taxon>Eukaryota</taxon>
        <taxon>Metazoa</taxon>
        <taxon>Ecdysozoa</taxon>
        <taxon>Arthropoda</taxon>
        <taxon>Chelicerata</taxon>
        <taxon>Arachnida</taxon>
        <taxon>Acari</taxon>
        <taxon>Acariformes</taxon>
        <taxon>Trombidiformes</taxon>
        <taxon>Prostigmata</taxon>
        <taxon>Anystina</taxon>
        <taxon>Parasitengona</taxon>
        <taxon>Trombidioidea</taxon>
        <taxon>Trombidiidae</taxon>
        <taxon>Dinothrombium</taxon>
    </lineage>
</organism>
<evidence type="ECO:0008006" key="4">
    <source>
        <dbReference type="Google" id="ProtNLM"/>
    </source>
</evidence>
<name>A0A3S3NCH8_9ACAR</name>
<accession>A0A3S3NCH8</accession>
<dbReference type="InterPro" id="IPR013783">
    <property type="entry name" value="Ig-like_fold"/>
</dbReference>
<keyword evidence="1" id="KW-0812">Transmembrane</keyword>
<protein>
    <recommendedName>
        <fullName evidence="4">Ig-like domain-containing protein</fullName>
    </recommendedName>
</protein>
<dbReference type="Proteomes" id="UP000285301">
    <property type="component" value="Unassembled WGS sequence"/>
</dbReference>
<dbReference type="Gene3D" id="2.60.40.10">
    <property type="entry name" value="Immunoglobulins"/>
    <property type="match status" value="1"/>
</dbReference>
<dbReference type="AlphaFoldDB" id="A0A3S3NCH8"/>
<evidence type="ECO:0000313" key="2">
    <source>
        <dbReference type="EMBL" id="RWR99994.1"/>
    </source>
</evidence>
<sequence>MKSHYLTTRYSHQIVFYAIISYDFICWLAITRRKLFYYRLQYKVIFLTHGRQLNSPLSRKSQKARDAKITKPVVYLDYHFSPTGDFQLSCIVRGFPKPEVKLTHKSNEVEKEIELTKQERATIKNPLGTYACYANNAYGEASRTTTFV</sequence>
<evidence type="ECO:0000313" key="3">
    <source>
        <dbReference type="Proteomes" id="UP000285301"/>
    </source>
</evidence>
<keyword evidence="3" id="KW-1185">Reference proteome</keyword>